<organism evidence="1 2">
    <name type="scientific">Sediminibacillus dalangtanensis</name>
    <dbReference type="NCBI Taxonomy" id="2729421"/>
    <lineage>
        <taxon>Bacteria</taxon>
        <taxon>Bacillati</taxon>
        <taxon>Bacillota</taxon>
        <taxon>Bacilli</taxon>
        <taxon>Bacillales</taxon>
        <taxon>Bacillaceae</taxon>
        <taxon>Sediminibacillus</taxon>
    </lineage>
</organism>
<dbReference type="Pfam" id="PF13040">
    <property type="entry name" value="Fur_reg_FbpB"/>
    <property type="match status" value="1"/>
</dbReference>
<reference evidence="1 2" key="1">
    <citation type="submission" date="2019-12" db="EMBL/GenBank/DDBJ databases">
        <title>The whole genome sequencing of a strain isolated from a Mars analog, Dalangtan Playa.</title>
        <authorList>
            <person name="Huang T."/>
        </authorList>
    </citation>
    <scope>NUCLEOTIDE SEQUENCE [LARGE SCALE GENOMIC DNA]</scope>
    <source>
        <strain evidence="1 2">DP4-553-S</strain>
    </source>
</reference>
<evidence type="ECO:0000313" key="1">
    <source>
        <dbReference type="EMBL" id="QTN01466.1"/>
    </source>
</evidence>
<name>A0ABX7W050_9BACI</name>
<keyword evidence="2" id="KW-1185">Reference proteome</keyword>
<gene>
    <name evidence="1" type="ORF">ERJ70_09470</name>
</gene>
<accession>A0ABX7W050</accession>
<protein>
    <submittedName>
        <fullName evidence="1">FbpB family small basic protein</fullName>
    </submittedName>
</protein>
<evidence type="ECO:0000313" key="2">
    <source>
        <dbReference type="Proteomes" id="UP000665043"/>
    </source>
</evidence>
<proteinExistence type="predicted"/>
<dbReference type="EMBL" id="CP046956">
    <property type="protein sequence ID" value="QTN01466.1"/>
    <property type="molecule type" value="Genomic_DNA"/>
</dbReference>
<dbReference type="InterPro" id="IPR025004">
    <property type="entry name" value="SenN/SenS"/>
</dbReference>
<dbReference type="Proteomes" id="UP000665043">
    <property type="component" value="Chromosome"/>
</dbReference>
<sequence>MSLRKRKSLEDLIKENREAILNDSRLLNHIEDRLDSRRNVISSKQDD</sequence>